<proteinExistence type="inferred from homology"/>
<dbReference type="SMART" id="SM00228">
    <property type="entry name" value="PDZ"/>
    <property type="match status" value="1"/>
</dbReference>
<dbReference type="InterPro" id="IPR041489">
    <property type="entry name" value="PDZ_6"/>
</dbReference>
<dbReference type="InterPro" id="IPR004387">
    <property type="entry name" value="Pept_M50_Zn"/>
</dbReference>
<organism evidence="13 14">
    <name type="scientific">Bariatricus massiliensis</name>
    <dbReference type="NCBI Taxonomy" id="1745713"/>
    <lineage>
        <taxon>Bacteria</taxon>
        <taxon>Bacillati</taxon>
        <taxon>Bacillota</taxon>
        <taxon>Clostridia</taxon>
        <taxon>Lachnospirales</taxon>
        <taxon>Lachnospiraceae</taxon>
        <taxon>Bariatricus</taxon>
    </lineage>
</organism>
<dbReference type="PANTHER" id="PTHR42837">
    <property type="entry name" value="REGULATOR OF SIGMA-E PROTEASE RSEP"/>
    <property type="match status" value="1"/>
</dbReference>
<evidence type="ECO:0000256" key="7">
    <source>
        <dbReference type="ARBA" id="ARBA00022833"/>
    </source>
</evidence>
<protein>
    <recommendedName>
        <fullName evidence="11">Zinc metalloprotease</fullName>
        <ecNumber evidence="11">3.4.24.-</ecNumber>
    </recommendedName>
</protein>
<evidence type="ECO:0000256" key="11">
    <source>
        <dbReference type="RuleBase" id="RU362031"/>
    </source>
</evidence>
<dbReference type="CDD" id="cd23081">
    <property type="entry name" value="cpPDZ_EcRseP-like"/>
    <property type="match status" value="1"/>
</dbReference>
<dbReference type="Pfam" id="PF02163">
    <property type="entry name" value="Peptidase_M50"/>
    <property type="match status" value="1"/>
</dbReference>
<evidence type="ECO:0000256" key="10">
    <source>
        <dbReference type="ARBA" id="ARBA00023136"/>
    </source>
</evidence>
<dbReference type="InterPro" id="IPR008915">
    <property type="entry name" value="Peptidase_M50"/>
</dbReference>
<sequence>MGIVLAILIFSFIIFFHELGHFFLARKNGIDVDEFWIGMGPTIVHKKIGNTDYCLKLLPLGGACMMGEDEVDDLSAGSFNSKSPWRRISVILAGPVFNFILAFICSMIFIGIVGVDKADLSGVTPNSPAAEAGLQEGDKIVKINSKSVKLFREITMYNQFHQGETVEVTYERDGSQNTVKLTPKADENGFYKWGVTSTGYEKGNLLETIAYGGYEVKYWIDLTVESLGQLITGRIGLDQLSGPVGVVDAVDTTYKQSREGGALVVFINMLRMAILLSANLGVMNLLPIPALDGGRLVFLVLELIRGKRVPPEKEGYVHFAGMILLLGLMVFVMYNDIVRVFF</sequence>
<comment type="cofactor">
    <cofactor evidence="1 11">
        <name>Zn(2+)</name>
        <dbReference type="ChEBI" id="CHEBI:29105"/>
    </cofactor>
</comment>
<keyword evidence="7 11" id="KW-0862">Zinc</keyword>
<keyword evidence="5 11" id="KW-0812">Transmembrane</keyword>
<keyword evidence="9 11" id="KW-0482">Metalloprotease</keyword>
<evidence type="ECO:0000256" key="3">
    <source>
        <dbReference type="ARBA" id="ARBA00007931"/>
    </source>
</evidence>
<comment type="caution">
    <text evidence="13">The sequence shown here is derived from an EMBL/GenBank/DDBJ whole genome shotgun (WGS) entry which is preliminary data.</text>
</comment>
<comment type="similarity">
    <text evidence="3 11">Belongs to the peptidase M50B family.</text>
</comment>
<keyword evidence="8 11" id="KW-1133">Transmembrane helix</keyword>
<comment type="subcellular location">
    <subcellularLocation>
        <location evidence="2">Membrane</location>
        <topology evidence="2">Multi-pass membrane protein</topology>
    </subcellularLocation>
</comment>
<dbReference type="GO" id="GO:0008237">
    <property type="term" value="F:metallopeptidase activity"/>
    <property type="evidence" value="ECO:0007669"/>
    <property type="project" value="UniProtKB-KW"/>
</dbReference>
<gene>
    <name evidence="13" type="primary">rseP</name>
    <name evidence="13" type="ORF">LIZ65_01420</name>
</gene>
<evidence type="ECO:0000313" key="14">
    <source>
        <dbReference type="Proteomes" id="UP001299546"/>
    </source>
</evidence>
<dbReference type="CDD" id="cd06163">
    <property type="entry name" value="S2P-M50_PDZ_RseP-like"/>
    <property type="match status" value="1"/>
</dbReference>
<dbReference type="InterPro" id="IPR001478">
    <property type="entry name" value="PDZ"/>
</dbReference>
<feature type="transmembrane region" description="Helical" evidence="11">
    <location>
        <begin position="88"/>
        <end position="115"/>
    </location>
</feature>
<evidence type="ECO:0000256" key="9">
    <source>
        <dbReference type="ARBA" id="ARBA00023049"/>
    </source>
</evidence>
<dbReference type="RefSeq" id="WP_066731936.1">
    <property type="nucleotide sequence ID" value="NZ_JAJCIQ010000001.1"/>
</dbReference>
<name>A0ABS8DBZ7_9FIRM</name>
<evidence type="ECO:0000256" key="8">
    <source>
        <dbReference type="ARBA" id="ARBA00022989"/>
    </source>
</evidence>
<dbReference type="NCBIfam" id="TIGR00054">
    <property type="entry name" value="RIP metalloprotease RseP"/>
    <property type="match status" value="1"/>
</dbReference>
<dbReference type="PROSITE" id="PS50106">
    <property type="entry name" value="PDZ"/>
    <property type="match status" value="1"/>
</dbReference>
<evidence type="ECO:0000256" key="6">
    <source>
        <dbReference type="ARBA" id="ARBA00022801"/>
    </source>
</evidence>
<evidence type="ECO:0000256" key="4">
    <source>
        <dbReference type="ARBA" id="ARBA00022670"/>
    </source>
</evidence>
<dbReference type="EC" id="3.4.24.-" evidence="11"/>
<accession>A0ABS8DBZ7</accession>
<keyword evidence="14" id="KW-1185">Reference proteome</keyword>
<dbReference type="InterPro" id="IPR036034">
    <property type="entry name" value="PDZ_sf"/>
</dbReference>
<evidence type="ECO:0000256" key="5">
    <source>
        <dbReference type="ARBA" id="ARBA00022692"/>
    </source>
</evidence>
<dbReference type="EMBL" id="JAJCIS010000001">
    <property type="protein sequence ID" value="MCB7385933.1"/>
    <property type="molecule type" value="Genomic_DNA"/>
</dbReference>
<feature type="transmembrane region" description="Helical" evidence="11">
    <location>
        <begin position="316"/>
        <end position="334"/>
    </location>
</feature>
<reference evidence="13 14" key="1">
    <citation type="submission" date="2021-10" db="EMBL/GenBank/DDBJ databases">
        <title>Collection of gut derived symbiotic bacterial strains cultured from healthy donors.</title>
        <authorList>
            <person name="Lin H."/>
            <person name="Littmann E."/>
            <person name="Kohout C."/>
            <person name="Pamer E.G."/>
        </authorList>
    </citation>
    <scope>NUCLEOTIDE SEQUENCE [LARGE SCALE GENOMIC DNA]</scope>
    <source>
        <strain evidence="13 14">DFI.1.165</strain>
    </source>
</reference>
<dbReference type="Pfam" id="PF17820">
    <property type="entry name" value="PDZ_6"/>
    <property type="match status" value="1"/>
</dbReference>
<keyword evidence="4" id="KW-0645">Protease</keyword>
<keyword evidence="11" id="KW-0479">Metal-binding</keyword>
<feature type="transmembrane region" description="Helical" evidence="11">
    <location>
        <begin position="262"/>
        <end position="280"/>
    </location>
</feature>
<dbReference type="PANTHER" id="PTHR42837:SF2">
    <property type="entry name" value="MEMBRANE METALLOPROTEASE ARASP2, CHLOROPLASTIC-RELATED"/>
    <property type="match status" value="1"/>
</dbReference>
<evidence type="ECO:0000256" key="1">
    <source>
        <dbReference type="ARBA" id="ARBA00001947"/>
    </source>
</evidence>
<evidence type="ECO:0000313" key="13">
    <source>
        <dbReference type="EMBL" id="MCB7385933.1"/>
    </source>
</evidence>
<evidence type="ECO:0000256" key="2">
    <source>
        <dbReference type="ARBA" id="ARBA00004141"/>
    </source>
</evidence>
<keyword evidence="10 11" id="KW-0472">Membrane</keyword>
<dbReference type="Gene3D" id="2.30.42.10">
    <property type="match status" value="1"/>
</dbReference>
<evidence type="ECO:0000259" key="12">
    <source>
        <dbReference type="PROSITE" id="PS50106"/>
    </source>
</evidence>
<feature type="domain" description="PDZ" evidence="12">
    <location>
        <begin position="120"/>
        <end position="149"/>
    </location>
</feature>
<dbReference type="Proteomes" id="UP001299546">
    <property type="component" value="Unassembled WGS sequence"/>
</dbReference>
<dbReference type="SUPFAM" id="SSF50156">
    <property type="entry name" value="PDZ domain-like"/>
    <property type="match status" value="1"/>
</dbReference>
<keyword evidence="6 11" id="KW-0378">Hydrolase</keyword>